<comment type="caution">
    <text evidence="2">The sequence shown here is derived from an EMBL/GenBank/DDBJ whole genome shotgun (WGS) entry which is preliminary data.</text>
</comment>
<protein>
    <submittedName>
        <fullName evidence="2">Uncharacterized protein</fullName>
    </submittedName>
</protein>
<reference evidence="2 3" key="1">
    <citation type="submission" date="2019-06" db="EMBL/GenBank/DDBJ databases">
        <title>Amycolatopsis alkalitolerans sp. nov., isolated from Gastrodia elata Blume.</title>
        <authorList>
            <person name="Narsing Rao M.P."/>
            <person name="Li W.J."/>
        </authorList>
    </citation>
    <scope>NUCLEOTIDE SEQUENCE [LARGE SCALE GENOMIC DNA]</scope>
    <source>
        <strain evidence="2 3">SYSUP0005</strain>
    </source>
</reference>
<keyword evidence="3" id="KW-1185">Reference proteome</keyword>
<name>A0A5C4LP69_9PSEU</name>
<organism evidence="2 3">
    <name type="scientific">Amycolatopsis alkalitolerans</name>
    <dbReference type="NCBI Taxonomy" id="2547244"/>
    <lineage>
        <taxon>Bacteria</taxon>
        <taxon>Bacillati</taxon>
        <taxon>Actinomycetota</taxon>
        <taxon>Actinomycetes</taxon>
        <taxon>Pseudonocardiales</taxon>
        <taxon>Pseudonocardiaceae</taxon>
        <taxon>Amycolatopsis</taxon>
    </lineage>
</organism>
<feature type="region of interest" description="Disordered" evidence="1">
    <location>
        <begin position="209"/>
        <end position="231"/>
    </location>
</feature>
<evidence type="ECO:0000313" key="3">
    <source>
        <dbReference type="Proteomes" id="UP000305546"/>
    </source>
</evidence>
<dbReference type="AlphaFoldDB" id="A0A5C4LP69"/>
<proteinExistence type="predicted"/>
<dbReference type="Proteomes" id="UP000305546">
    <property type="component" value="Unassembled WGS sequence"/>
</dbReference>
<accession>A0A5C4LP69</accession>
<evidence type="ECO:0000313" key="2">
    <source>
        <dbReference type="EMBL" id="TNC19056.1"/>
    </source>
</evidence>
<gene>
    <name evidence="2" type="ORF">FG385_32840</name>
</gene>
<feature type="compositionally biased region" description="Basic and acidic residues" evidence="1">
    <location>
        <begin position="89"/>
        <end position="105"/>
    </location>
</feature>
<feature type="compositionally biased region" description="Basic residues" evidence="1">
    <location>
        <begin position="43"/>
        <end position="56"/>
    </location>
</feature>
<feature type="region of interest" description="Disordered" evidence="1">
    <location>
        <begin position="1"/>
        <end position="109"/>
    </location>
</feature>
<evidence type="ECO:0000256" key="1">
    <source>
        <dbReference type="SAM" id="MobiDB-lite"/>
    </source>
</evidence>
<dbReference type="RefSeq" id="WP_139100706.1">
    <property type="nucleotide sequence ID" value="NZ_VDFW01000055.1"/>
</dbReference>
<sequence>MGEGVIDSGQRVDVGVADRRKPPQPPPDPDRAPHGWTWDSKAGHWRPKKRPGRGGRLKPSDQSSSTPPEDEAPAAADDSPDSGGGGWQAERDPEPARLREDSGRDSKRHLQVVREVPQEVKDDLAAMIGLLGMVILEPIARADPICGGAMIDNFERITDAAVPLIVRSPRVVDWMTAAGGLRDWVGLGIAFRPVLGAVWAHHVAHTVHLEQPEDGQPPQVREEDWSGYTAA</sequence>
<dbReference type="EMBL" id="VDFW01000055">
    <property type="protein sequence ID" value="TNC19056.1"/>
    <property type="molecule type" value="Genomic_DNA"/>
</dbReference>